<name>A0A3D8J7B2_9HELI</name>
<dbReference type="EMBL" id="NXLX01000014">
    <property type="protein sequence ID" value="RDU73006.1"/>
    <property type="molecule type" value="Genomic_DNA"/>
</dbReference>
<feature type="coiled-coil region" evidence="1">
    <location>
        <begin position="41"/>
        <end position="103"/>
    </location>
</feature>
<keyword evidence="1" id="KW-0175">Coiled coil</keyword>
<dbReference type="Gene3D" id="1.20.5.170">
    <property type="match status" value="1"/>
</dbReference>
<evidence type="ECO:0000313" key="3">
    <source>
        <dbReference type="Proteomes" id="UP000256695"/>
    </source>
</evidence>
<dbReference type="AlphaFoldDB" id="A0A3D8J7B2"/>
<comment type="caution">
    <text evidence="2">The sequence shown here is derived from an EMBL/GenBank/DDBJ whole genome shotgun (WGS) entry which is preliminary data.</text>
</comment>
<accession>A0A3D8J7B2</accession>
<organism evidence="2 3">
    <name type="scientific">Helicobacter anseris</name>
    <dbReference type="NCBI Taxonomy" id="375926"/>
    <lineage>
        <taxon>Bacteria</taxon>
        <taxon>Pseudomonadati</taxon>
        <taxon>Campylobacterota</taxon>
        <taxon>Epsilonproteobacteria</taxon>
        <taxon>Campylobacterales</taxon>
        <taxon>Helicobacteraceae</taxon>
        <taxon>Helicobacter</taxon>
    </lineage>
</organism>
<dbReference type="Proteomes" id="UP000256695">
    <property type="component" value="Unassembled WGS sequence"/>
</dbReference>
<proteinExistence type="predicted"/>
<gene>
    <name evidence="2" type="ORF">CQA57_05890</name>
</gene>
<evidence type="ECO:0000256" key="1">
    <source>
        <dbReference type="SAM" id="Coils"/>
    </source>
</evidence>
<evidence type="ECO:0000313" key="2">
    <source>
        <dbReference type="EMBL" id="RDU73006.1"/>
    </source>
</evidence>
<keyword evidence="3" id="KW-1185">Reference proteome</keyword>
<sequence>MKWFLITVFILFVLYMAIKTLYFKSVAEKEERTSASMKLTLQEAEILIQKHQLQLQRALGNIDLLTQELNNLKNELKTLKQRNTQYRVETDKYKSRIRDLEQKIEALL</sequence>
<protein>
    <submittedName>
        <fullName evidence="2">Uncharacterized protein</fullName>
    </submittedName>
</protein>
<reference evidence="2 3" key="1">
    <citation type="submission" date="2018-04" db="EMBL/GenBank/DDBJ databases">
        <title>Novel Campyloabacter and Helicobacter Species and Strains.</title>
        <authorList>
            <person name="Mannion A.J."/>
            <person name="Shen Z."/>
            <person name="Fox J.G."/>
        </authorList>
    </citation>
    <scope>NUCLEOTIDE SEQUENCE [LARGE SCALE GENOMIC DNA]</scope>
    <source>
        <strain evidence="2 3">MIT 04-9362</strain>
    </source>
</reference>
<dbReference type="OrthoDB" id="5339743at2"/>